<evidence type="ECO:0000259" key="4">
    <source>
        <dbReference type="Pfam" id="PF01494"/>
    </source>
</evidence>
<dbReference type="InterPro" id="IPR036188">
    <property type="entry name" value="FAD/NAD-bd_sf"/>
</dbReference>
<evidence type="ECO:0000256" key="3">
    <source>
        <dbReference type="ARBA" id="ARBA00023002"/>
    </source>
</evidence>
<sequence>MEILRDLGIEQDALRLSTGPEHMMHTSWLDNLMGNEFGRIYAWGNKPADLSNYTVASPCHMSDLPQSYLEPLIVDKAIQAGARFYFYHEVVDFNVQGDDVVSVVIKDRETDKKHNLRCKYLIGADGARSIIASKAGLKIEGQKLNDAFNVHIKADLSHLFAHRPGSLNWILNVDAEDWSAVGNFRLVRPWNEFVVSMHPSLQGNDAQEQTDPSMDQIRHRLHQMIGDVDLPADQQVHIEVVSSYRWTINDQHAKQWQHGPVLCIGDAVHRHPPINGLGSNTCIGDAFNLGWKLAYVLKGLAHPDVLSTLTQERAPVGQAIVHRANEGMRAHRHLWSLLGLTKERRLQVLTTLRGSSVESMALREAIKEAMEATDLEVQSIGIQMNQFYHNVGSQLCLDEKPEEQLDTQSDRTVKTTGGPVTILDATRRAALSTEKVPLDYNTLKDVVLSTAPGFHMPHCWIARGGQSPSISTLDLCGKGKFTLITGCAGQAWLDAVKSLTQRIPTLPLVAVTVDSYSAEYQDLYYDWVRLRDMEAGGMLLVRPDHFIAARVQRSQTSPEKALERLEEMLTRLLGQPISTQSQ</sequence>
<dbReference type="eggNOG" id="KOG3855">
    <property type="taxonomic scope" value="Eukaryota"/>
</dbReference>
<dbReference type="HOGENOM" id="CLU_009665_14_0_1"/>
<dbReference type="InterPro" id="IPR002938">
    <property type="entry name" value="FAD-bd"/>
</dbReference>
<feature type="domain" description="FAD-binding" evidence="4">
    <location>
        <begin position="1"/>
        <end position="324"/>
    </location>
</feature>
<reference evidence="6" key="1">
    <citation type="journal article" date="2013" name="Genome Announc.">
        <title>Draft genome sequence of the basidiomycetous yeast-like fungus Pseudozyma hubeiensis SY62, which produces an abundant amount of the biosurfactant mannosylerythritol lipids.</title>
        <authorList>
            <person name="Konishi M."/>
            <person name="Hatada Y."/>
            <person name="Horiuchi J."/>
        </authorList>
    </citation>
    <scope>NUCLEOTIDE SEQUENCE [LARGE SCALE GENOMIC DNA]</scope>
    <source>
        <strain evidence="6">SY62</strain>
    </source>
</reference>
<dbReference type="EMBL" id="DF238790">
    <property type="protein sequence ID" value="GAC95154.1"/>
    <property type="molecule type" value="Genomic_DNA"/>
</dbReference>
<dbReference type="InterPro" id="IPR050641">
    <property type="entry name" value="RIFMO-like"/>
</dbReference>
<organism evidence="5 6">
    <name type="scientific">Pseudozyma hubeiensis (strain SY62)</name>
    <name type="common">Yeast</name>
    <dbReference type="NCBI Taxonomy" id="1305764"/>
    <lineage>
        <taxon>Eukaryota</taxon>
        <taxon>Fungi</taxon>
        <taxon>Dikarya</taxon>
        <taxon>Basidiomycota</taxon>
        <taxon>Ustilaginomycotina</taxon>
        <taxon>Ustilaginomycetes</taxon>
        <taxon>Ustilaginales</taxon>
        <taxon>Ustilaginaceae</taxon>
        <taxon>Pseudozyma</taxon>
    </lineage>
</organism>
<dbReference type="GO" id="GO:0071949">
    <property type="term" value="F:FAD binding"/>
    <property type="evidence" value="ECO:0007669"/>
    <property type="project" value="InterPro"/>
</dbReference>
<dbReference type="GeneID" id="24108020"/>
<name>R9P1S2_PSEHS</name>
<proteinExistence type="predicted"/>
<dbReference type="GO" id="GO:0016709">
    <property type="term" value="F:oxidoreductase activity, acting on paired donors, with incorporation or reduction of molecular oxygen, NAD(P)H as one donor, and incorporation of one atom of oxygen"/>
    <property type="evidence" value="ECO:0007669"/>
    <property type="project" value="UniProtKB-ARBA"/>
</dbReference>
<dbReference type="Gene3D" id="3.50.50.60">
    <property type="entry name" value="FAD/NAD(P)-binding domain"/>
    <property type="match status" value="1"/>
</dbReference>
<evidence type="ECO:0000313" key="6">
    <source>
        <dbReference type="Proteomes" id="UP000014071"/>
    </source>
</evidence>
<evidence type="ECO:0000313" key="5">
    <source>
        <dbReference type="EMBL" id="GAC95154.1"/>
    </source>
</evidence>
<accession>R9P1S2</accession>
<keyword evidence="3" id="KW-0560">Oxidoreductase</keyword>
<dbReference type="SUPFAM" id="SSF51905">
    <property type="entry name" value="FAD/NAD(P)-binding domain"/>
    <property type="match status" value="1"/>
</dbReference>
<gene>
    <name evidence="5" type="ORF">PHSY_002729</name>
</gene>
<dbReference type="PANTHER" id="PTHR43004">
    <property type="entry name" value="TRK SYSTEM POTASSIUM UPTAKE PROTEIN"/>
    <property type="match status" value="1"/>
</dbReference>
<keyword evidence="1" id="KW-0285">Flavoprotein</keyword>
<dbReference type="STRING" id="1305764.R9P1S2"/>
<dbReference type="AlphaFoldDB" id="R9P1S2"/>
<dbReference type="Gene3D" id="3.30.9.10">
    <property type="entry name" value="D-Amino Acid Oxidase, subunit A, domain 2"/>
    <property type="match status" value="1"/>
</dbReference>
<keyword evidence="2" id="KW-0274">FAD</keyword>
<dbReference type="Proteomes" id="UP000014071">
    <property type="component" value="Unassembled WGS sequence"/>
</dbReference>
<evidence type="ECO:0000256" key="1">
    <source>
        <dbReference type="ARBA" id="ARBA00022630"/>
    </source>
</evidence>
<keyword evidence="6" id="KW-1185">Reference proteome</keyword>
<dbReference type="Gene3D" id="3.40.30.120">
    <property type="match status" value="1"/>
</dbReference>
<protein>
    <recommendedName>
        <fullName evidence="4">FAD-binding domain-containing protein</fullName>
    </recommendedName>
</protein>
<dbReference type="OrthoDB" id="2690153at2759"/>
<dbReference type="Pfam" id="PF21274">
    <property type="entry name" value="Rng_hyd_C"/>
    <property type="match status" value="1"/>
</dbReference>
<dbReference type="RefSeq" id="XP_012188741.1">
    <property type="nucleotide sequence ID" value="XM_012333351.1"/>
</dbReference>
<dbReference type="Pfam" id="PF01494">
    <property type="entry name" value="FAD_binding_3"/>
    <property type="match status" value="1"/>
</dbReference>
<evidence type="ECO:0000256" key="2">
    <source>
        <dbReference type="ARBA" id="ARBA00022827"/>
    </source>
</evidence>
<dbReference type="PANTHER" id="PTHR43004:SF8">
    <property type="entry name" value="FAD-BINDING DOMAIN-CONTAINING PROTEIN-RELATED"/>
    <property type="match status" value="1"/>
</dbReference>
<dbReference type="PRINTS" id="PR00420">
    <property type="entry name" value="RNGMNOXGNASE"/>
</dbReference>